<accession>A0A2H0XAY3</accession>
<dbReference type="GO" id="GO:0003677">
    <property type="term" value="F:DNA binding"/>
    <property type="evidence" value="ECO:0007669"/>
    <property type="project" value="InterPro"/>
</dbReference>
<proteinExistence type="predicted"/>
<dbReference type="GO" id="GO:0032259">
    <property type="term" value="P:methylation"/>
    <property type="evidence" value="ECO:0007669"/>
    <property type="project" value="UniProtKB-KW"/>
</dbReference>
<dbReference type="InterPro" id="IPR029063">
    <property type="entry name" value="SAM-dependent_MTases_sf"/>
</dbReference>
<dbReference type="GO" id="GO:0008170">
    <property type="term" value="F:N-methyltransferase activity"/>
    <property type="evidence" value="ECO:0007669"/>
    <property type="project" value="InterPro"/>
</dbReference>
<evidence type="ECO:0000259" key="3">
    <source>
        <dbReference type="Pfam" id="PF01555"/>
    </source>
</evidence>
<dbReference type="PRINTS" id="PR00508">
    <property type="entry name" value="S21N4MTFRASE"/>
</dbReference>
<evidence type="ECO:0000313" key="4">
    <source>
        <dbReference type="EMBL" id="PIS22094.1"/>
    </source>
</evidence>
<name>A0A2H0XAY3_UNCKA</name>
<feature type="non-terminal residue" evidence="4">
    <location>
        <position position="1"/>
    </location>
</feature>
<dbReference type="EMBL" id="PEYU01000084">
    <property type="protein sequence ID" value="PIS22094.1"/>
    <property type="molecule type" value="Genomic_DNA"/>
</dbReference>
<dbReference type="InterPro" id="IPR002941">
    <property type="entry name" value="DNA_methylase_N4/N6"/>
</dbReference>
<dbReference type="SUPFAM" id="SSF53335">
    <property type="entry name" value="S-adenosyl-L-methionine-dependent methyltransferases"/>
    <property type="match status" value="1"/>
</dbReference>
<dbReference type="Proteomes" id="UP000231252">
    <property type="component" value="Unassembled WGS sequence"/>
</dbReference>
<reference evidence="5" key="1">
    <citation type="submission" date="2017-09" db="EMBL/GenBank/DDBJ databases">
        <title>Depth-based differentiation of microbial function through sediment-hosted aquifers and enrichment of novel symbionts in the deep terrestrial subsurface.</title>
        <authorList>
            <person name="Probst A.J."/>
            <person name="Ladd B."/>
            <person name="Jarett J.K."/>
            <person name="Geller-Mcgrath D.E."/>
            <person name="Sieber C.M.K."/>
            <person name="Emerson J.B."/>
            <person name="Anantharaman K."/>
            <person name="Thomas B.C."/>
            <person name="Malmstrom R."/>
            <person name="Stieglmeier M."/>
            <person name="Klingl A."/>
            <person name="Woyke T."/>
            <person name="Ryan C.M."/>
            <person name="Banfield J.F."/>
        </authorList>
    </citation>
    <scope>NUCLEOTIDE SEQUENCE [LARGE SCALE GENOMIC DNA]</scope>
</reference>
<evidence type="ECO:0000256" key="2">
    <source>
        <dbReference type="ARBA" id="ARBA00022679"/>
    </source>
</evidence>
<keyword evidence="2" id="KW-0808">Transferase</keyword>
<feature type="domain" description="DNA methylase N-4/N-6" evidence="3">
    <location>
        <begin position="79"/>
        <end position="112"/>
    </location>
</feature>
<dbReference type="AlphaFoldDB" id="A0A2H0XAY3"/>
<comment type="caution">
    <text evidence="4">The sequence shown here is derived from an EMBL/GenBank/DDBJ whole genome shotgun (WGS) entry which is preliminary data.</text>
</comment>
<organism evidence="4 5">
    <name type="scientific">candidate division WWE3 bacterium CG08_land_8_20_14_0_20_41_10</name>
    <dbReference type="NCBI Taxonomy" id="1975085"/>
    <lineage>
        <taxon>Bacteria</taxon>
        <taxon>Katanobacteria</taxon>
    </lineage>
</organism>
<protein>
    <recommendedName>
        <fullName evidence="3">DNA methylase N-4/N-6 domain-containing protein</fullName>
    </recommendedName>
</protein>
<evidence type="ECO:0000256" key="1">
    <source>
        <dbReference type="ARBA" id="ARBA00022603"/>
    </source>
</evidence>
<gene>
    <name evidence="4" type="ORF">COT50_03800</name>
</gene>
<dbReference type="InterPro" id="IPR001091">
    <property type="entry name" value="RM_Methyltransferase"/>
</dbReference>
<keyword evidence="1" id="KW-0489">Methyltransferase</keyword>
<dbReference type="Pfam" id="PF01555">
    <property type="entry name" value="N6_N4_Mtase"/>
    <property type="match status" value="1"/>
</dbReference>
<dbReference type="Gene3D" id="3.40.50.150">
    <property type="entry name" value="Vaccinia Virus protein VP39"/>
    <property type="match status" value="1"/>
</dbReference>
<sequence>LKAGCPAEVCGYCGKPREKIVKRIRPKTYNPSSEDKRNIGRGYMSHHRPLREIFRDVGITQTIGWADCSCSQEDKYVPGVVLDPFAGSGTTGLVAEKIGLNSIQIDIKRDYCIMCFERLSELTAQAKLSGERSKIEKMGF</sequence>
<evidence type="ECO:0000313" key="5">
    <source>
        <dbReference type="Proteomes" id="UP000231252"/>
    </source>
</evidence>